<feature type="chain" id="PRO_5006631485" description="Outer membrane protein beta-barrel domain-containing protein" evidence="2">
    <location>
        <begin position="24"/>
        <end position="188"/>
    </location>
</feature>
<name>A0A0S6VWG0_9BACT</name>
<protein>
    <recommendedName>
        <fullName evidence="3">Outer membrane protein beta-barrel domain-containing protein</fullName>
    </recommendedName>
</protein>
<gene>
    <name evidence="4" type="ORF">U14_01315</name>
</gene>
<organism evidence="4">
    <name type="scientific">Candidatus Moduliflexus flocculans</name>
    <dbReference type="NCBI Taxonomy" id="1499966"/>
    <lineage>
        <taxon>Bacteria</taxon>
        <taxon>Candidatus Moduliflexota</taxon>
        <taxon>Candidatus Moduliflexia</taxon>
        <taxon>Candidatus Moduliflexales</taxon>
        <taxon>Candidatus Moduliflexaceae</taxon>
    </lineage>
</organism>
<accession>A0A0S6VWG0</accession>
<keyword evidence="5" id="KW-1185">Reference proteome</keyword>
<feature type="signal peptide" evidence="2">
    <location>
        <begin position="1"/>
        <end position="23"/>
    </location>
</feature>
<dbReference type="EMBL" id="DF820455">
    <property type="protein sequence ID" value="GAK50089.1"/>
    <property type="molecule type" value="Genomic_DNA"/>
</dbReference>
<evidence type="ECO:0000313" key="4">
    <source>
        <dbReference type="EMBL" id="GAK50089.1"/>
    </source>
</evidence>
<dbReference type="Gene3D" id="2.40.160.20">
    <property type="match status" value="1"/>
</dbReference>
<evidence type="ECO:0000256" key="1">
    <source>
        <dbReference type="ARBA" id="ARBA00022729"/>
    </source>
</evidence>
<evidence type="ECO:0000313" key="5">
    <source>
        <dbReference type="Proteomes" id="UP000030700"/>
    </source>
</evidence>
<evidence type="ECO:0000259" key="3">
    <source>
        <dbReference type="Pfam" id="PF13505"/>
    </source>
</evidence>
<sequence length="188" mass="20126">MKKMLSLIALAGLIFTAAPAAHAQYAWMSLQGGGVFPNGDFQDMADNGWGGGVGLGMFVHPMVLLKGSASYYSFGSETLLGKEIDGGYAPFEIGTNLYLGYFGSVRPYATVHGGWYVATGDFDESDFGLGFGAGLDIPIGSPNTSIFIEPSYNIVFRDDDNGFDDDVEFWGLQVGFAFTMLPPNPIQN</sequence>
<keyword evidence="1 2" id="KW-0732">Signal</keyword>
<dbReference type="InterPro" id="IPR011250">
    <property type="entry name" value="OMP/PagP_B-barrel"/>
</dbReference>
<proteinExistence type="predicted"/>
<dbReference type="HOGENOM" id="CLU_1438463_0_0_0"/>
<dbReference type="InterPro" id="IPR027385">
    <property type="entry name" value="Beta-barrel_OMP"/>
</dbReference>
<dbReference type="Pfam" id="PF13505">
    <property type="entry name" value="OMP_b-brl"/>
    <property type="match status" value="1"/>
</dbReference>
<feature type="domain" description="Outer membrane protein beta-barrel" evidence="3">
    <location>
        <begin position="9"/>
        <end position="178"/>
    </location>
</feature>
<dbReference type="AlphaFoldDB" id="A0A0S6VWG0"/>
<evidence type="ECO:0000256" key="2">
    <source>
        <dbReference type="SAM" id="SignalP"/>
    </source>
</evidence>
<reference evidence="4" key="1">
    <citation type="journal article" date="2015" name="PeerJ">
        <title>First genomic representation of candidate bacterial phylum KSB3 points to enhanced environmental sensing as a trigger of wastewater bulking.</title>
        <authorList>
            <person name="Sekiguchi Y."/>
            <person name="Ohashi A."/>
            <person name="Parks D.H."/>
            <person name="Yamauchi T."/>
            <person name="Tyson G.W."/>
            <person name="Hugenholtz P."/>
        </authorList>
    </citation>
    <scope>NUCLEOTIDE SEQUENCE [LARGE SCALE GENOMIC DNA]</scope>
</reference>
<dbReference type="SUPFAM" id="SSF56925">
    <property type="entry name" value="OMPA-like"/>
    <property type="match status" value="1"/>
</dbReference>
<dbReference type="Proteomes" id="UP000030700">
    <property type="component" value="Unassembled WGS sequence"/>
</dbReference>